<dbReference type="PRINTS" id="PR00701">
    <property type="entry name" value="60KDINNERMP"/>
</dbReference>
<dbReference type="GO" id="GO:0051205">
    <property type="term" value="P:protein insertion into membrane"/>
    <property type="evidence" value="ECO:0007669"/>
    <property type="project" value="TreeGrafter"/>
</dbReference>
<keyword evidence="7" id="KW-0653">Protein transport</keyword>
<dbReference type="NCBIfam" id="TIGR03592">
    <property type="entry name" value="yidC_oxa1_cterm"/>
    <property type="match status" value="1"/>
</dbReference>
<proteinExistence type="inferred from homology"/>
<keyword evidence="10" id="KW-0143">Chaperone</keyword>
<keyword evidence="4" id="KW-0813">Transport</keyword>
<dbReference type="GO" id="GO:0032977">
    <property type="term" value="F:membrane insertase activity"/>
    <property type="evidence" value="ECO:0007669"/>
    <property type="project" value="InterPro"/>
</dbReference>
<dbReference type="Gene3D" id="2.70.98.90">
    <property type="match status" value="1"/>
</dbReference>
<feature type="transmembrane region" description="Helical" evidence="13">
    <location>
        <begin position="428"/>
        <end position="452"/>
    </location>
</feature>
<evidence type="ECO:0000259" key="15">
    <source>
        <dbReference type="Pfam" id="PF14849"/>
    </source>
</evidence>
<feature type="transmembrane region" description="Helical" evidence="13">
    <location>
        <begin position="472"/>
        <end position="489"/>
    </location>
</feature>
<reference evidence="16" key="1">
    <citation type="submission" date="2018-06" db="EMBL/GenBank/DDBJ databases">
        <authorList>
            <person name="Zhirakovskaya E."/>
        </authorList>
    </citation>
    <scope>NUCLEOTIDE SEQUENCE</scope>
</reference>
<evidence type="ECO:0000256" key="10">
    <source>
        <dbReference type="ARBA" id="ARBA00023186"/>
    </source>
</evidence>
<feature type="domain" description="Membrane insertase YidC N-terminal" evidence="15">
    <location>
        <begin position="79"/>
        <end position="354"/>
    </location>
</feature>
<dbReference type="GO" id="GO:0015031">
    <property type="term" value="P:protein transport"/>
    <property type="evidence" value="ECO:0007669"/>
    <property type="project" value="UniProtKB-KW"/>
</dbReference>
<dbReference type="InterPro" id="IPR028055">
    <property type="entry name" value="YidC/Oxa/ALB_C"/>
</dbReference>
<evidence type="ECO:0000256" key="3">
    <source>
        <dbReference type="ARBA" id="ARBA00015325"/>
    </source>
</evidence>
<dbReference type="InterPro" id="IPR038221">
    <property type="entry name" value="YidC_periplasmic_sf"/>
</dbReference>
<gene>
    <name evidence="16" type="ORF">MNBD_GAMMA18-655</name>
</gene>
<dbReference type="AlphaFoldDB" id="A0A3B0Z5N0"/>
<organism evidence="16">
    <name type="scientific">hydrothermal vent metagenome</name>
    <dbReference type="NCBI Taxonomy" id="652676"/>
    <lineage>
        <taxon>unclassified sequences</taxon>
        <taxon>metagenomes</taxon>
        <taxon>ecological metagenomes</taxon>
    </lineage>
</organism>
<name>A0A3B0Z5N0_9ZZZZ</name>
<evidence type="ECO:0000256" key="2">
    <source>
        <dbReference type="ARBA" id="ARBA00010527"/>
    </source>
</evidence>
<evidence type="ECO:0000256" key="6">
    <source>
        <dbReference type="ARBA" id="ARBA00022692"/>
    </source>
</evidence>
<evidence type="ECO:0000256" key="12">
    <source>
        <dbReference type="ARBA" id="ARBA00033342"/>
    </source>
</evidence>
<feature type="transmembrane region" description="Helical" evidence="13">
    <location>
        <begin position="365"/>
        <end position="383"/>
    </location>
</feature>
<evidence type="ECO:0000256" key="5">
    <source>
        <dbReference type="ARBA" id="ARBA00022475"/>
    </source>
</evidence>
<dbReference type="EMBL" id="UOFP01000235">
    <property type="protein sequence ID" value="VAW88755.1"/>
    <property type="molecule type" value="Genomic_DNA"/>
</dbReference>
<keyword evidence="8 13" id="KW-1133">Transmembrane helix</keyword>
<dbReference type="NCBIfam" id="NF002352">
    <property type="entry name" value="PRK01318.1-3"/>
    <property type="match status" value="1"/>
</dbReference>
<evidence type="ECO:0000256" key="11">
    <source>
        <dbReference type="ARBA" id="ARBA00033245"/>
    </source>
</evidence>
<feature type="domain" description="Membrane insertase YidC/Oxa/ALB C-terminal" evidence="14">
    <location>
        <begin position="365"/>
        <end position="543"/>
    </location>
</feature>
<sequence length="549" mass="63317">METQRLILLVALMITGLLLWQSWEVRNAQPTQQVSYERLQQQQSADGSVPEMPPEISATQELSLETQRQLTTSAQAQTIRIVTDVLDIELSSAGGDVRKAHLLKYPIELKEPERVIQLMNDTMPRLFVGQSGLISRSIKLPDHHTVYHVEQNEYRLADGENELKVKLSWQDESGIKVIKQLTFKRDSYAIDVDYLVENRTGEPLSLAMYRQMQRGDYTVQGENSFIYTFTGAVVSNSINKYEKIQFNDMDDWQPEHDYAQGGYVAMLQHYFTSAWLANEGEDNLFYSKSLSDGRYVIGIQTAEKVLLAGESWTLHTRMFIGPKDQERMELASPDLRLTVDYGILSVLAEPLFWLLRWIHDILGNWGWSIIVLTIIIKLCFYPLTDKQYRSMANLRKLQPQMEAIKERHGDDRQKMGQAMMALYKKEKVNPLAGCLPILVQIPVFIALYWVLVESVEIRQADFMWWLNDLSSADPYYILPFLMAVSMFIMQKLSPKPSDPIQAKVMMSLPIVFGIFFAFFPAGLVLYWFFNNLLSILQQWYITKQVEAGK</sequence>
<dbReference type="Pfam" id="PF02096">
    <property type="entry name" value="60KD_IMP"/>
    <property type="match status" value="1"/>
</dbReference>
<evidence type="ECO:0000256" key="13">
    <source>
        <dbReference type="SAM" id="Phobius"/>
    </source>
</evidence>
<dbReference type="NCBIfam" id="TIGR03593">
    <property type="entry name" value="yidC_nterm"/>
    <property type="match status" value="1"/>
</dbReference>
<accession>A0A3B0Z5N0</accession>
<evidence type="ECO:0000256" key="9">
    <source>
        <dbReference type="ARBA" id="ARBA00023136"/>
    </source>
</evidence>
<dbReference type="InterPro" id="IPR019998">
    <property type="entry name" value="Membr_insert_YidC"/>
</dbReference>
<keyword evidence="9 13" id="KW-0472">Membrane</keyword>
<keyword evidence="5" id="KW-1003">Cell membrane</keyword>
<feature type="transmembrane region" description="Helical" evidence="13">
    <location>
        <begin position="510"/>
        <end position="529"/>
    </location>
</feature>
<dbReference type="HAMAP" id="MF_01810">
    <property type="entry name" value="YidC_type1"/>
    <property type="match status" value="1"/>
</dbReference>
<dbReference type="GO" id="GO:0005886">
    <property type="term" value="C:plasma membrane"/>
    <property type="evidence" value="ECO:0007669"/>
    <property type="project" value="UniProtKB-SubCell"/>
</dbReference>
<evidence type="ECO:0000256" key="7">
    <source>
        <dbReference type="ARBA" id="ARBA00022927"/>
    </source>
</evidence>
<evidence type="ECO:0000256" key="4">
    <source>
        <dbReference type="ARBA" id="ARBA00022448"/>
    </source>
</evidence>
<dbReference type="PRINTS" id="PR01900">
    <property type="entry name" value="YIDCPROTEIN"/>
</dbReference>
<comment type="subcellular location">
    <subcellularLocation>
        <location evidence="1">Cell inner membrane</location>
        <topology evidence="1">Multi-pass membrane protein</topology>
    </subcellularLocation>
</comment>
<dbReference type="InterPro" id="IPR047196">
    <property type="entry name" value="YidC_ALB_C"/>
</dbReference>
<dbReference type="CDD" id="cd20070">
    <property type="entry name" value="5TM_YidC_Alb3"/>
    <property type="match status" value="1"/>
</dbReference>
<evidence type="ECO:0000256" key="1">
    <source>
        <dbReference type="ARBA" id="ARBA00004429"/>
    </source>
</evidence>
<evidence type="ECO:0000259" key="14">
    <source>
        <dbReference type="Pfam" id="PF02096"/>
    </source>
</evidence>
<keyword evidence="6 13" id="KW-0812">Transmembrane</keyword>
<evidence type="ECO:0000313" key="16">
    <source>
        <dbReference type="EMBL" id="VAW88755.1"/>
    </source>
</evidence>
<dbReference type="CDD" id="cd19961">
    <property type="entry name" value="EcYidC-like_peri"/>
    <property type="match status" value="1"/>
</dbReference>
<dbReference type="InterPro" id="IPR028053">
    <property type="entry name" value="Membr_insert_YidC_N"/>
</dbReference>
<protein>
    <recommendedName>
        <fullName evidence="3">Membrane protein insertase YidC</fullName>
    </recommendedName>
    <alternativeName>
        <fullName evidence="12">Foldase YidC</fullName>
    </alternativeName>
    <alternativeName>
        <fullName evidence="11">Membrane integrase YidC</fullName>
    </alternativeName>
</protein>
<dbReference type="PANTHER" id="PTHR12428:SF65">
    <property type="entry name" value="CYTOCHROME C OXIDASE ASSEMBLY PROTEIN COX18, MITOCHONDRIAL"/>
    <property type="match status" value="1"/>
</dbReference>
<evidence type="ECO:0000256" key="8">
    <source>
        <dbReference type="ARBA" id="ARBA00022989"/>
    </source>
</evidence>
<comment type="similarity">
    <text evidence="2">Belongs to the OXA1/ALB3/YidC family. Type 1 subfamily.</text>
</comment>
<dbReference type="InterPro" id="IPR001708">
    <property type="entry name" value="YidC/ALB3/OXA1/COX18"/>
</dbReference>
<dbReference type="PANTHER" id="PTHR12428">
    <property type="entry name" value="OXA1"/>
    <property type="match status" value="1"/>
</dbReference>
<dbReference type="Pfam" id="PF14849">
    <property type="entry name" value="YidC_periplas"/>
    <property type="match status" value="1"/>
</dbReference>